<evidence type="ECO:0000256" key="1">
    <source>
        <dbReference type="SAM" id="Phobius"/>
    </source>
</evidence>
<evidence type="ECO:0000313" key="3">
    <source>
        <dbReference type="EMBL" id="KAJ7206051.1"/>
    </source>
</evidence>
<feature type="transmembrane region" description="Helical" evidence="1">
    <location>
        <begin position="12"/>
        <end position="30"/>
    </location>
</feature>
<evidence type="ECO:0000313" key="4">
    <source>
        <dbReference type="Proteomes" id="UP001219525"/>
    </source>
</evidence>
<dbReference type="EMBL" id="JARJCW010000041">
    <property type="protein sequence ID" value="KAJ7206051.1"/>
    <property type="molecule type" value="Genomic_DNA"/>
</dbReference>
<gene>
    <name evidence="3" type="ORF">GGX14DRAFT_568511</name>
</gene>
<comment type="caution">
    <text evidence="3">The sequence shown here is derived from an EMBL/GenBank/DDBJ whole genome shotgun (WGS) entry which is preliminary data.</text>
</comment>
<feature type="transmembrane region" description="Helical" evidence="1">
    <location>
        <begin position="51"/>
        <end position="71"/>
    </location>
</feature>
<feature type="transmembrane region" description="Helical" evidence="1">
    <location>
        <begin position="83"/>
        <end position="102"/>
    </location>
</feature>
<dbReference type="Proteomes" id="UP001219525">
    <property type="component" value="Unassembled WGS sequence"/>
</dbReference>
<keyword evidence="1" id="KW-1133">Transmembrane helix</keyword>
<dbReference type="InterPro" id="IPR045340">
    <property type="entry name" value="DUF6533"/>
</dbReference>
<keyword evidence="4" id="KW-1185">Reference proteome</keyword>
<reference evidence="3" key="1">
    <citation type="submission" date="2023-03" db="EMBL/GenBank/DDBJ databases">
        <title>Massive genome expansion in bonnet fungi (Mycena s.s.) driven by repeated elements and novel gene families across ecological guilds.</title>
        <authorList>
            <consortium name="Lawrence Berkeley National Laboratory"/>
            <person name="Harder C.B."/>
            <person name="Miyauchi S."/>
            <person name="Viragh M."/>
            <person name="Kuo A."/>
            <person name="Thoen E."/>
            <person name="Andreopoulos B."/>
            <person name="Lu D."/>
            <person name="Skrede I."/>
            <person name="Drula E."/>
            <person name="Henrissat B."/>
            <person name="Morin E."/>
            <person name="Kohler A."/>
            <person name="Barry K."/>
            <person name="LaButti K."/>
            <person name="Morin E."/>
            <person name="Salamov A."/>
            <person name="Lipzen A."/>
            <person name="Mereny Z."/>
            <person name="Hegedus B."/>
            <person name="Baldrian P."/>
            <person name="Stursova M."/>
            <person name="Weitz H."/>
            <person name="Taylor A."/>
            <person name="Grigoriev I.V."/>
            <person name="Nagy L.G."/>
            <person name="Martin F."/>
            <person name="Kauserud H."/>
        </authorList>
    </citation>
    <scope>NUCLEOTIDE SEQUENCE</scope>
    <source>
        <strain evidence="3">9144</strain>
    </source>
</reference>
<keyword evidence="1" id="KW-0812">Transmembrane</keyword>
<name>A0AAD6YES5_9AGAR</name>
<dbReference type="Pfam" id="PF20151">
    <property type="entry name" value="DUF6533"/>
    <property type="match status" value="1"/>
</dbReference>
<protein>
    <recommendedName>
        <fullName evidence="2">DUF6533 domain-containing protein</fullName>
    </recommendedName>
</protein>
<keyword evidence="1" id="KW-0472">Membrane</keyword>
<evidence type="ECO:0000259" key="2">
    <source>
        <dbReference type="Pfam" id="PF20151"/>
    </source>
</evidence>
<organism evidence="3 4">
    <name type="scientific">Mycena pura</name>
    <dbReference type="NCBI Taxonomy" id="153505"/>
    <lineage>
        <taxon>Eukaryota</taxon>
        <taxon>Fungi</taxon>
        <taxon>Dikarya</taxon>
        <taxon>Basidiomycota</taxon>
        <taxon>Agaricomycotina</taxon>
        <taxon>Agaricomycetes</taxon>
        <taxon>Agaricomycetidae</taxon>
        <taxon>Agaricales</taxon>
        <taxon>Marasmiineae</taxon>
        <taxon>Mycenaceae</taxon>
        <taxon>Mycena</taxon>
    </lineage>
</organism>
<feature type="transmembrane region" description="Helical" evidence="1">
    <location>
        <begin position="161"/>
        <end position="181"/>
    </location>
</feature>
<accession>A0AAD6YES5</accession>
<proteinExistence type="predicted"/>
<feature type="transmembrane region" description="Helical" evidence="1">
    <location>
        <begin position="114"/>
        <end position="133"/>
    </location>
</feature>
<feature type="domain" description="DUF6533" evidence="2">
    <location>
        <begin position="16"/>
        <end position="61"/>
    </location>
</feature>
<sequence>MEPTSAVWAEIHVVYYMKAAFLTLLVYDTLLQLNEEYLHVWRSRWTLIKFLYLWTRYSTFVGTVGPLAHLAYASPLTCDGVTAFTFIFSVVGIGVAEMILMIRTYTLYERSKKLLVFFFVMWSSLCGIVFWAVTEWGTNLQAAFSHQKITNFWRSMYCDGLWFYLAILPFTTATVICLYVAPPGLSELFDCPVQVMHSILCCRLITHARDVAAEEDRREAAINRVFKGKYSIDYSIIDISPHDDDV</sequence>
<dbReference type="AlphaFoldDB" id="A0AAD6YES5"/>